<dbReference type="Proteomes" id="UP000273145">
    <property type="component" value="Chromosome"/>
</dbReference>
<dbReference type="AlphaFoldDB" id="A0A3Q8S395"/>
<reference evidence="1 2" key="1">
    <citation type="submission" date="2018-11" db="EMBL/GenBank/DDBJ databases">
        <title>Genome sequencing of Paenibacillus lentus DSM25539(T).</title>
        <authorList>
            <person name="Kook J.-K."/>
            <person name="Park S.-N."/>
            <person name="Lim Y.K."/>
        </authorList>
    </citation>
    <scope>NUCLEOTIDE SEQUENCE [LARGE SCALE GENOMIC DNA]</scope>
    <source>
        <strain evidence="1 2">DSM 25539</strain>
    </source>
</reference>
<keyword evidence="2" id="KW-1185">Reference proteome</keyword>
<dbReference type="EMBL" id="CP034248">
    <property type="protein sequence ID" value="AZK44780.1"/>
    <property type="molecule type" value="Genomic_DNA"/>
</dbReference>
<dbReference type="KEGG" id="plen:EIM92_00030"/>
<organism evidence="1 2">
    <name type="scientific">Paenibacillus lentus</name>
    <dbReference type="NCBI Taxonomy" id="1338368"/>
    <lineage>
        <taxon>Bacteria</taxon>
        <taxon>Bacillati</taxon>
        <taxon>Bacillota</taxon>
        <taxon>Bacilli</taxon>
        <taxon>Bacillales</taxon>
        <taxon>Paenibacillaceae</taxon>
        <taxon>Paenibacillus</taxon>
    </lineage>
</organism>
<protein>
    <recommendedName>
        <fullName evidence="3">Rho termination factor N-terminal domain-containing protein</fullName>
    </recommendedName>
</protein>
<dbReference type="OrthoDB" id="2665494at2"/>
<evidence type="ECO:0000313" key="1">
    <source>
        <dbReference type="EMBL" id="AZK44780.1"/>
    </source>
</evidence>
<name>A0A3Q8S395_9BACL</name>
<evidence type="ECO:0000313" key="2">
    <source>
        <dbReference type="Proteomes" id="UP000273145"/>
    </source>
</evidence>
<proteinExistence type="predicted"/>
<evidence type="ECO:0008006" key="3">
    <source>
        <dbReference type="Google" id="ProtNLM"/>
    </source>
</evidence>
<accession>A0A3Q8S395</accession>
<dbReference type="RefSeq" id="WP_125080917.1">
    <property type="nucleotide sequence ID" value="NZ_CP034248.1"/>
</dbReference>
<sequence>MAKVIAPNKQYNGISAGVPFVNGVGETTDPYLITWFEDRGYVVEHDEIEEDSKASSEFDDMTIDEIEENSEISSELNDMTIDELKTYAEKHKIDIGQSTSQKGIIKKILAAKEAE</sequence>
<gene>
    <name evidence="1" type="ORF">EIM92_00030</name>
</gene>